<gene>
    <name evidence="1" type="ORF">I2H31_13300</name>
</gene>
<keyword evidence="2" id="KW-1185">Reference proteome</keyword>
<protein>
    <submittedName>
        <fullName evidence="1">Uncharacterized protein</fullName>
    </submittedName>
</protein>
<proteinExistence type="predicted"/>
<dbReference type="RefSeq" id="WP_196293532.1">
    <property type="nucleotide sequence ID" value="NZ_JADQDM010000006.1"/>
</dbReference>
<sequence>MNQPSFTPTQARLNDALTQLFTDSECWGGYFRMEATPGEVRYDARGHHQSGKDIVVYPFTLPQQALLQTLLRQYADETPGGIGFLTIQVDLRRPLFAYHSTTVAEEAQGAAAEAAARAQHNQQHRKHLRQTLSPAPYGPALAAQVAEALAQGHWFNYGHPAYCGMGFDLVDGRFRYGRVWEGGLEPERVFVDKNDFTAWLAQQSDLSLALLESEDPLLWHNQTVTRARLLELVGKATTL</sequence>
<comment type="caution">
    <text evidence="1">The sequence shown here is derived from an EMBL/GenBank/DDBJ whole genome shotgun (WGS) entry which is preliminary data.</text>
</comment>
<accession>A0ABS0I527</accession>
<name>A0ABS0I527_9BACT</name>
<evidence type="ECO:0000313" key="2">
    <source>
        <dbReference type="Proteomes" id="UP000618931"/>
    </source>
</evidence>
<reference evidence="1 2" key="1">
    <citation type="submission" date="2020-11" db="EMBL/GenBank/DDBJ databases">
        <authorList>
            <person name="Kim M.K."/>
        </authorList>
    </citation>
    <scope>NUCLEOTIDE SEQUENCE [LARGE SCALE GENOMIC DNA]</scope>
    <source>
        <strain evidence="1 2">BT662</strain>
    </source>
</reference>
<organism evidence="1 2">
    <name type="scientific">Hymenobacter ruricola</name>
    <dbReference type="NCBI Taxonomy" id="2791023"/>
    <lineage>
        <taxon>Bacteria</taxon>
        <taxon>Pseudomonadati</taxon>
        <taxon>Bacteroidota</taxon>
        <taxon>Cytophagia</taxon>
        <taxon>Cytophagales</taxon>
        <taxon>Hymenobacteraceae</taxon>
        <taxon>Hymenobacter</taxon>
    </lineage>
</organism>
<dbReference type="EMBL" id="JADQDM010000006">
    <property type="protein sequence ID" value="MBF9222078.1"/>
    <property type="molecule type" value="Genomic_DNA"/>
</dbReference>
<evidence type="ECO:0000313" key="1">
    <source>
        <dbReference type="EMBL" id="MBF9222078.1"/>
    </source>
</evidence>
<dbReference type="Proteomes" id="UP000618931">
    <property type="component" value="Unassembled WGS sequence"/>
</dbReference>